<accession>A0ABQ0LHZ8</accession>
<dbReference type="EMBL" id="DF846323">
    <property type="protein sequence ID" value="GAT50169.1"/>
    <property type="molecule type" value="Genomic_DNA"/>
</dbReference>
<protein>
    <recommendedName>
        <fullName evidence="3">GED domain-containing protein</fullName>
    </recommendedName>
</protein>
<name>A0ABQ0LHZ8_MYCCL</name>
<evidence type="ECO:0000313" key="2">
    <source>
        <dbReference type="Proteomes" id="UP000815677"/>
    </source>
</evidence>
<gene>
    <name evidence="1" type="ORF">MCHLO_07439</name>
</gene>
<reference evidence="1" key="1">
    <citation type="submission" date="2014-09" db="EMBL/GenBank/DDBJ databases">
        <title>Genome sequence of the luminous mushroom Mycena chlorophos for searching fungal bioluminescence genes.</title>
        <authorList>
            <person name="Tanaka Y."/>
            <person name="Kasuga D."/>
            <person name="Oba Y."/>
            <person name="Hase S."/>
            <person name="Sato K."/>
            <person name="Oba Y."/>
            <person name="Sakakibara Y."/>
        </authorList>
    </citation>
    <scope>NUCLEOTIDE SEQUENCE</scope>
</reference>
<organism evidence="1 2">
    <name type="scientific">Mycena chlorophos</name>
    <name type="common">Agaric fungus</name>
    <name type="synonym">Agaricus chlorophos</name>
    <dbReference type="NCBI Taxonomy" id="658473"/>
    <lineage>
        <taxon>Eukaryota</taxon>
        <taxon>Fungi</taxon>
        <taxon>Dikarya</taxon>
        <taxon>Basidiomycota</taxon>
        <taxon>Agaricomycotina</taxon>
        <taxon>Agaricomycetes</taxon>
        <taxon>Agaricomycetidae</taxon>
        <taxon>Agaricales</taxon>
        <taxon>Marasmiineae</taxon>
        <taxon>Mycenaceae</taxon>
        <taxon>Mycena</taxon>
    </lineage>
</organism>
<evidence type="ECO:0008006" key="3">
    <source>
        <dbReference type="Google" id="ProtNLM"/>
    </source>
</evidence>
<evidence type="ECO:0000313" key="1">
    <source>
        <dbReference type="EMBL" id="GAT50169.1"/>
    </source>
</evidence>
<proteinExistence type="predicted"/>
<dbReference type="Proteomes" id="UP000815677">
    <property type="component" value="Unassembled WGS sequence"/>
</dbReference>
<keyword evidence="2" id="KW-1185">Reference proteome</keyword>
<sequence length="379" mass="43279">MWRFEQNLFGTSNEFLAQQPGSLDFADIFESETETGIPAISSYLADDQDAQHLKICENIMQKLGSLFEDIESQVSGKIKFGMLDPQVKRVAAEYVEELESKLQVIVAGSFDQIESDVAEFKTIINEAIDEILTESITESNAFVATTNPSVLPHTWCTLFNELIPSTLKKLKERIQKVTAGTENQVVTCLRGGRADAYKELTAARISLNLNAYAKELLATATEIKTRTQRAGMRSFEKIARLQLQDCYRRAHDQSGSGALERMKVCRRRPIRARNNVILEQKIILQFVEDRGDVIFGAIKDHISKELDRCCTQMQKEFDDAALEIPMRLRLMLIDRLDLTEEHREMRDAVLKVTQELRPKLEMMAEELEHQSESIKREQM</sequence>